<evidence type="ECO:0000256" key="6">
    <source>
        <dbReference type="ARBA" id="ARBA00023242"/>
    </source>
</evidence>
<feature type="binding site" evidence="8">
    <location>
        <position position="16"/>
    </location>
    <ligand>
        <name>Zn(2+)</name>
        <dbReference type="ChEBI" id="CHEBI:29105"/>
        <label>1</label>
    </ligand>
</feature>
<evidence type="ECO:0000256" key="4">
    <source>
        <dbReference type="ARBA" id="ARBA00022771"/>
    </source>
</evidence>
<dbReference type="InterPro" id="IPR001222">
    <property type="entry name" value="Znf_TFIIS"/>
</dbReference>
<gene>
    <name evidence="11" type="primary">Contig13571.g14482</name>
    <name evidence="11" type="ORF">STYLEM_266</name>
</gene>
<feature type="binding site" evidence="8">
    <location>
        <position position="89"/>
    </location>
    <ligand>
        <name>Zn(2+)</name>
        <dbReference type="ChEBI" id="CHEBI:29105"/>
        <label>2</label>
    </ligand>
</feature>
<dbReference type="PANTHER" id="PTHR11239:SF14">
    <property type="entry name" value="DNA-DIRECTED RNA POLYMERASE I SUBUNIT RPA12"/>
    <property type="match status" value="1"/>
</dbReference>
<organism evidence="11 12">
    <name type="scientific">Stylonychia lemnae</name>
    <name type="common">Ciliate</name>
    <dbReference type="NCBI Taxonomy" id="5949"/>
    <lineage>
        <taxon>Eukaryota</taxon>
        <taxon>Sar</taxon>
        <taxon>Alveolata</taxon>
        <taxon>Ciliophora</taxon>
        <taxon>Intramacronucleata</taxon>
        <taxon>Spirotrichea</taxon>
        <taxon>Stichotrichia</taxon>
        <taxon>Sporadotrichida</taxon>
        <taxon>Oxytrichidae</taxon>
        <taxon>Stylonychinae</taxon>
        <taxon>Stylonychia</taxon>
    </lineage>
</organism>
<dbReference type="Gene3D" id="2.20.25.10">
    <property type="match status" value="1"/>
</dbReference>
<dbReference type="InterPro" id="IPR012164">
    <property type="entry name" value="Rpa12/Rpb9/Rpc10/TFS"/>
</dbReference>
<comment type="function">
    <text evidence="7">DNA-dependent RNA polymerase catalyzes the transcription of DNA into RNA using the four ribonucleoside triphosphates as substrates.</text>
</comment>
<feature type="binding site" evidence="8">
    <location>
        <position position="64"/>
    </location>
    <ligand>
        <name>Zn(2+)</name>
        <dbReference type="ChEBI" id="CHEBI:29105"/>
        <label>2</label>
    </ligand>
</feature>
<feature type="domain" description="TFIIS-type" evidence="10">
    <location>
        <begin position="57"/>
        <end position="97"/>
    </location>
</feature>
<dbReference type="Proteomes" id="UP000039865">
    <property type="component" value="Unassembled WGS sequence"/>
</dbReference>
<evidence type="ECO:0000256" key="7">
    <source>
        <dbReference type="PIRNR" id="PIRNR005586"/>
    </source>
</evidence>
<keyword evidence="2 7" id="KW-0240">DNA-directed RNA polymerase</keyword>
<dbReference type="PIRSF" id="PIRSF005586">
    <property type="entry name" value="RNApol_RpoM"/>
    <property type="match status" value="1"/>
</dbReference>
<dbReference type="PANTHER" id="PTHR11239">
    <property type="entry name" value="DNA-DIRECTED RNA POLYMERASE"/>
    <property type="match status" value="1"/>
</dbReference>
<feature type="binding site" evidence="8">
    <location>
        <position position="13"/>
    </location>
    <ligand>
        <name>Zn(2+)</name>
        <dbReference type="ChEBI" id="CHEBI:29105"/>
        <label>1</label>
    </ligand>
</feature>
<feature type="binding site" evidence="8">
    <location>
        <position position="92"/>
    </location>
    <ligand>
        <name>Zn(2+)</name>
        <dbReference type="ChEBI" id="CHEBI:29105"/>
        <label>2</label>
    </ligand>
</feature>
<evidence type="ECO:0000259" key="10">
    <source>
        <dbReference type="PROSITE" id="PS51133"/>
    </source>
</evidence>
<evidence type="ECO:0000256" key="1">
    <source>
        <dbReference type="ARBA" id="ARBA00004604"/>
    </source>
</evidence>
<dbReference type="SUPFAM" id="SSF57783">
    <property type="entry name" value="Zinc beta-ribbon"/>
    <property type="match status" value="1"/>
</dbReference>
<dbReference type="GO" id="GO:0008270">
    <property type="term" value="F:zinc ion binding"/>
    <property type="evidence" value="ECO:0007669"/>
    <property type="project" value="UniProtKB-KW"/>
</dbReference>
<evidence type="ECO:0000256" key="8">
    <source>
        <dbReference type="PIRSR" id="PIRSR005586-1"/>
    </source>
</evidence>
<dbReference type="GO" id="GO:0005736">
    <property type="term" value="C:RNA polymerase I complex"/>
    <property type="evidence" value="ECO:0007669"/>
    <property type="project" value="TreeGrafter"/>
</dbReference>
<comment type="subcellular location">
    <subcellularLocation>
        <location evidence="1">Nucleus</location>
        <location evidence="1">Nucleolus</location>
    </subcellularLocation>
</comment>
<keyword evidence="3 8" id="KW-0479">Metal-binding</keyword>
<dbReference type="GO" id="GO:0003899">
    <property type="term" value="F:DNA-directed RNA polymerase activity"/>
    <property type="evidence" value="ECO:0007669"/>
    <property type="project" value="InterPro"/>
</dbReference>
<dbReference type="InterPro" id="IPR034004">
    <property type="entry name" value="Zn_ribbon_RPA12_C"/>
</dbReference>
<dbReference type="GO" id="GO:0006363">
    <property type="term" value="P:termination of RNA polymerase I transcription"/>
    <property type="evidence" value="ECO:0007669"/>
    <property type="project" value="TreeGrafter"/>
</dbReference>
<evidence type="ECO:0000256" key="2">
    <source>
        <dbReference type="ARBA" id="ARBA00022478"/>
    </source>
</evidence>
<evidence type="ECO:0000313" key="12">
    <source>
        <dbReference type="Proteomes" id="UP000039865"/>
    </source>
</evidence>
<dbReference type="SMART" id="SM00440">
    <property type="entry name" value="ZnF_C2C2"/>
    <property type="match status" value="1"/>
</dbReference>
<dbReference type="OrthoDB" id="282152at2759"/>
<dbReference type="EMBL" id="CCKQ01000262">
    <property type="protein sequence ID" value="CDW71323.1"/>
    <property type="molecule type" value="Genomic_DNA"/>
</dbReference>
<evidence type="ECO:0000256" key="5">
    <source>
        <dbReference type="ARBA" id="ARBA00022833"/>
    </source>
</evidence>
<dbReference type="GO" id="GO:0003676">
    <property type="term" value="F:nucleic acid binding"/>
    <property type="evidence" value="ECO:0007669"/>
    <property type="project" value="InterPro"/>
</dbReference>
<keyword evidence="7" id="KW-0804">Transcription</keyword>
<dbReference type="Pfam" id="PF01096">
    <property type="entry name" value="Zn_ribbon_TFIIS"/>
    <property type="match status" value="1"/>
</dbReference>
<keyword evidence="6 7" id="KW-0539">Nucleus</keyword>
<dbReference type="AlphaFoldDB" id="A0A077ZN30"/>
<reference evidence="11 12" key="1">
    <citation type="submission" date="2014-06" db="EMBL/GenBank/DDBJ databases">
        <authorList>
            <person name="Swart Estienne"/>
        </authorList>
    </citation>
    <scope>NUCLEOTIDE SEQUENCE [LARGE SCALE GENOMIC DNA]</scope>
    <source>
        <strain evidence="11 12">130c</strain>
    </source>
</reference>
<comment type="similarity">
    <text evidence="7">Belongs to the archaeal rpoM/eukaryotic RPA12/RPB9/RPC11 RNA polymerase family.</text>
</comment>
<proteinExistence type="inferred from homology"/>
<keyword evidence="12" id="KW-1185">Reference proteome</keyword>
<dbReference type="CDD" id="cd10507">
    <property type="entry name" value="Zn-ribbon_RPA12"/>
    <property type="match status" value="1"/>
</dbReference>
<name>A0A077ZN30_STYLE</name>
<protein>
    <recommendedName>
        <fullName evidence="7">DNA-directed RNA polymerase subunit</fullName>
    </recommendedName>
</protein>
<evidence type="ECO:0000256" key="9">
    <source>
        <dbReference type="PROSITE-ProRule" id="PRU00472"/>
    </source>
</evidence>
<keyword evidence="4 9" id="KW-0863">Zinc-finger</keyword>
<evidence type="ECO:0000256" key="3">
    <source>
        <dbReference type="ARBA" id="ARBA00022723"/>
    </source>
</evidence>
<accession>A0A077ZN30</accession>
<dbReference type="InParanoid" id="A0A077ZN30"/>
<sequence length="100" mass="11630">MLKLESTSSTSQCRFCNQITNIKDLVGNEVVTRKQMTQRKEWLDGYQEATKNERPTVQEDCAKCDSDLMYYFTMQLRSADEGQTVFFECVKCGYQSKQNT</sequence>
<feature type="binding site" evidence="8">
    <location>
        <position position="61"/>
    </location>
    <ligand>
        <name>Zn(2+)</name>
        <dbReference type="ChEBI" id="CHEBI:29105"/>
        <label>2</label>
    </ligand>
</feature>
<keyword evidence="5 8" id="KW-0862">Zinc</keyword>
<evidence type="ECO:0000313" key="11">
    <source>
        <dbReference type="EMBL" id="CDW71323.1"/>
    </source>
</evidence>
<dbReference type="PROSITE" id="PS51133">
    <property type="entry name" value="ZF_TFIIS_2"/>
    <property type="match status" value="1"/>
</dbReference>